<evidence type="ECO:0000313" key="2">
    <source>
        <dbReference type="EMBL" id="KAL2060994.1"/>
    </source>
</evidence>
<dbReference type="InterPro" id="IPR016181">
    <property type="entry name" value="Acyl_CoA_acyltransferase"/>
</dbReference>
<evidence type="ECO:0000259" key="1">
    <source>
        <dbReference type="PROSITE" id="PS51186"/>
    </source>
</evidence>
<protein>
    <recommendedName>
        <fullName evidence="1">N-acetyltransferase domain-containing protein</fullName>
    </recommendedName>
</protein>
<dbReference type="CDD" id="cd04301">
    <property type="entry name" value="NAT_SF"/>
    <property type="match status" value="1"/>
</dbReference>
<proteinExistence type="predicted"/>
<organism evidence="2 3">
    <name type="scientific">Oculimacula yallundae</name>
    <dbReference type="NCBI Taxonomy" id="86028"/>
    <lineage>
        <taxon>Eukaryota</taxon>
        <taxon>Fungi</taxon>
        <taxon>Dikarya</taxon>
        <taxon>Ascomycota</taxon>
        <taxon>Pezizomycotina</taxon>
        <taxon>Leotiomycetes</taxon>
        <taxon>Helotiales</taxon>
        <taxon>Ploettnerulaceae</taxon>
        <taxon>Oculimacula</taxon>
    </lineage>
</organism>
<dbReference type="InterPro" id="IPR000182">
    <property type="entry name" value="GNAT_dom"/>
</dbReference>
<dbReference type="SUPFAM" id="SSF55729">
    <property type="entry name" value="Acyl-CoA N-acyltransferases (Nat)"/>
    <property type="match status" value="1"/>
</dbReference>
<keyword evidence="3" id="KW-1185">Reference proteome</keyword>
<comment type="caution">
    <text evidence="2">The sequence shown here is derived from an EMBL/GenBank/DDBJ whole genome shotgun (WGS) entry which is preliminary data.</text>
</comment>
<dbReference type="InterPro" id="IPR052523">
    <property type="entry name" value="Trichothecene_AcTrans"/>
</dbReference>
<reference evidence="2 3" key="1">
    <citation type="journal article" date="2024" name="Commun. Biol.">
        <title>Comparative genomic analysis of thermophilic fungi reveals convergent evolutionary adaptations and gene losses.</title>
        <authorList>
            <person name="Steindorff A.S."/>
            <person name="Aguilar-Pontes M.V."/>
            <person name="Robinson A.J."/>
            <person name="Andreopoulos B."/>
            <person name="LaButti K."/>
            <person name="Kuo A."/>
            <person name="Mondo S."/>
            <person name="Riley R."/>
            <person name="Otillar R."/>
            <person name="Haridas S."/>
            <person name="Lipzen A."/>
            <person name="Grimwood J."/>
            <person name="Schmutz J."/>
            <person name="Clum A."/>
            <person name="Reid I.D."/>
            <person name="Moisan M.C."/>
            <person name="Butler G."/>
            <person name="Nguyen T.T.M."/>
            <person name="Dewar K."/>
            <person name="Conant G."/>
            <person name="Drula E."/>
            <person name="Henrissat B."/>
            <person name="Hansel C."/>
            <person name="Singer S."/>
            <person name="Hutchinson M.I."/>
            <person name="de Vries R.P."/>
            <person name="Natvig D.O."/>
            <person name="Powell A.J."/>
            <person name="Tsang A."/>
            <person name="Grigoriev I.V."/>
        </authorList>
    </citation>
    <scope>NUCLEOTIDE SEQUENCE [LARGE SCALE GENOMIC DNA]</scope>
    <source>
        <strain evidence="2 3">CBS 494.80</strain>
    </source>
</reference>
<gene>
    <name evidence="2" type="ORF">VTL71DRAFT_9046</name>
</gene>
<name>A0ABR4BVB8_9HELO</name>
<dbReference type="EMBL" id="JAZHXI010000020">
    <property type="protein sequence ID" value="KAL2060994.1"/>
    <property type="molecule type" value="Genomic_DNA"/>
</dbReference>
<dbReference type="PROSITE" id="PS51186">
    <property type="entry name" value="GNAT"/>
    <property type="match status" value="1"/>
</dbReference>
<evidence type="ECO:0000313" key="3">
    <source>
        <dbReference type="Proteomes" id="UP001595075"/>
    </source>
</evidence>
<dbReference type="Proteomes" id="UP001595075">
    <property type="component" value="Unassembled WGS sequence"/>
</dbReference>
<feature type="domain" description="N-acetyltransferase" evidence="1">
    <location>
        <begin position="111"/>
        <end position="244"/>
    </location>
</feature>
<dbReference type="PANTHER" id="PTHR42791:SF14">
    <property type="entry name" value="N-ACETYLTRANSFERASE DOMAIN-CONTAINING PROTEIN"/>
    <property type="match status" value="1"/>
</dbReference>
<dbReference type="Pfam" id="PF13673">
    <property type="entry name" value="Acetyltransf_10"/>
    <property type="match status" value="1"/>
</dbReference>
<sequence length="259" mass="28608">MANTQHTTQVRIEQITDTEDFTRCFSIAASAFGTQTADGIWTAFYPNWNTPEGAISGAQRMLERWEHRTFDAAGNPNVVYLKATIPDPSSSESGDGKEVIAGMAIWVQASMDKAYGDAPDTDFAKDLQVEEIYPGDEPGQRFLCQVFGSLTKQRFKAIKEAATRNPPAILGLDLCAVDPTFQRRGVAAELVKWGLEEARRRGGLEAVLEASKKGRGVYAKLGFKQEGEEIKYVIDDEFKDRVLPSNIFMRTGVLSRSAT</sequence>
<accession>A0ABR4BVB8</accession>
<dbReference type="Gene3D" id="3.40.630.30">
    <property type="match status" value="1"/>
</dbReference>
<dbReference type="PANTHER" id="PTHR42791">
    <property type="entry name" value="GNAT FAMILY ACETYLTRANSFERASE"/>
    <property type="match status" value="1"/>
</dbReference>